<dbReference type="EnsemblPlants" id="evm.model.08.660">
    <property type="protein sequence ID" value="cds.evm.model.08.660"/>
    <property type="gene ID" value="evm.TU.08.660"/>
</dbReference>
<feature type="region of interest" description="Disordered" evidence="1">
    <location>
        <begin position="124"/>
        <end position="170"/>
    </location>
</feature>
<accession>A0A803QBZ1</accession>
<protein>
    <submittedName>
        <fullName evidence="2">Uncharacterized protein</fullName>
    </submittedName>
</protein>
<dbReference type="Gramene" id="evm.model.08.660">
    <property type="protein sequence ID" value="cds.evm.model.08.660"/>
    <property type="gene ID" value="evm.TU.08.660"/>
</dbReference>
<evidence type="ECO:0000313" key="2">
    <source>
        <dbReference type="EnsemblPlants" id="cds.evm.model.08.660"/>
    </source>
</evidence>
<organism evidence="2 3">
    <name type="scientific">Cannabis sativa</name>
    <name type="common">Hemp</name>
    <name type="synonym">Marijuana</name>
    <dbReference type="NCBI Taxonomy" id="3483"/>
    <lineage>
        <taxon>Eukaryota</taxon>
        <taxon>Viridiplantae</taxon>
        <taxon>Streptophyta</taxon>
        <taxon>Embryophyta</taxon>
        <taxon>Tracheophyta</taxon>
        <taxon>Spermatophyta</taxon>
        <taxon>Magnoliopsida</taxon>
        <taxon>eudicotyledons</taxon>
        <taxon>Gunneridae</taxon>
        <taxon>Pentapetalae</taxon>
        <taxon>rosids</taxon>
        <taxon>fabids</taxon>
        <taxon>Rosales</taxon>
        <taxon>Cannabaceae</taxon>
        <taxon>Cannabis</taxon>
    </lineage>
</organism>
<evidence type="ECO:0000313" key="3">
    <source>
        <dbReference type="Proteomes" id="UP000596661"/>
    </source>
</evidence>
<name>A0A803QBZ1_CANSA</name>
<sequence>MKPGNQSEPTIEEQYANVRIEDEEEDSLVYVGDNDDLTEIDDRWCLSKLPPTNLGSSSNHPIIVRDDKTKMVANSLPLTKTSNVVVDHALMEDMNAGDIVMKPNAINKETSILVLDTKRRRTDIVDGSGPGLDNNGDQNKNVAEEVSEVTTTNKEGNTDGYDVNGPAQNQ</sequence>
<dbReference type="AlphaFoldDB" id="A0A803QBZ1"/>
<dbReference type="EMBL" id="UZAU01000690">
    <property type="status" value="NOT_ANNOTATED_CDS"/>
    <property type="molecule type" value="Genomic_DNA"/>
</dbReference>
<proteinExistence type="predicted"/>
<dbReference type="Proteomes" id="UP000596661">
    <property type="component" value="Chromosome 8"/>
</dbReference>
<reference evidence="2" key="1">
    <citation type="submission" date="2018-11" db="EMBL/GenBank/DDBJ databases">
        <authorList>
            <person name="Grassa J C."/>
        </authorList>
    </citation>
    <scope>NUCLEOTIDE SEQUENCE [LARGE SCALE GENOMIC DNA]</scope>
</reference>
<evidence type="ECO:0000256" key="1">
    <source>
        <dbReference type="SAM" id="MobiDB-lite"/>
    </source>
</evidence>
<reference evidence="2" key="2">
    <citation type="submission" date="2021-03" db="UniProtKB">
        <authorList>
            <consortium name="EnsemblPlants"/>
        </authorList>
    </citation>
    <scope>IDENTIFICATION</scope>
</reference>
<keyword evidence="3" id="KW-1185">Reference proteome</keyword>